<comment type="similarity">
    <text evidence="1">Belongs to the RecJ family.</text>
</comment>
<dbReference type="InterPro" id="IPR003156">
    <property type="entry name" value="DHHA1_dom"/>
</dbReference>
<dbReference type="GO" id="GO:0003676">
    <property type="term" value="F:nucleic acid binding"/>
    <property type="evidence" value="ECO:0007669"/>
    <property type="project" value="InterPro"/>
</dbReference>
<accession>A0A2M7E3A9</accession>
<feature type="domain" description="RecJ OB" evidence="8">
    <location>
        <begin position="534"/>
        <end position="636"/>
    </location>
</feature>
<keyword evidence="5" id="KW-0269">Exonuclease</keyword>
<dbReference type="Gene3D" id="3.90.1640.30">
    <property type="match status" value="1"/>
</dbReference>
<evidence type="ECO:0000259" key="7">
    <source>
        <dbReference type="Pfam" id="PF02272"/>
    </source>
</evidence>
<evidence type="ECO:0000259" key="6">
    <source>
        <dbReference type="Pfam" id="PF01368"/>
    </source>
</evidence>
<feature type="domain" description="DDH" evidence="6">
    <location>
        <begin position="75"/>
        <end position="199"/>
    </location>
</feature>
<dbReference type="Proteomes" id="UP000230116">
    <property type="component" value="Unassembled WGS sequence"/>
</dbReference>
<dbReference type="EMBL" id="PETM01000084">
    <property type="protein sequence ID" value="PIV62193.1"/>
    <property type="molecule type" value="Genomic_DNA"/>
</dbReference>
<evidence type="ECO:0000256" key="2">
    <source>
        <dbReference type="ARBA" id="ARBA00019841"/>
    </source>
</evidence>
<evidence type="ECO:0000256" key="1">
    <source>
        <dbReference type="ARBA" id="ARBA00005915"/>
    </source>
</evidence>
<dbReference type="AlphaFoldDB" id="A0A2M7E3A9"/>
<protein>
    <recommendedName>
        <fullName evidence="2">Single-stranded-DNA-specific exonuclease RecJ</fullName>
    </recommendedName>
</protein>
<dbReference type="PANTHER" id="PTHR30255">
    <property type="entry name" value="SINGLE-STRANDED-DNA-SPECIFIC EXONUCLEASE RECJ"/>
    <property type="match status" value="1"/>
</dbReference>
<evidence type="ECO:0000256" key="5">
    <source>
        <dbReference type="ARBA" id="ARBA00022839"/>
    </source>
</evidence>
<feature type="domain" description="DHHA1" evidence="7">
    <location>
        <begin position="427"/>
        <end position="517"/>
    </location>
</feature>
<dbReference type="SUPFAM" id="SSF64182">
    <property type="entry name" value="DHH phosphoesterases"/>
    <property type="match status" value="2"/>
</dbReference>
<gene>
    <name evidence="9" type="ORF">COS12_03235</name>
</gene>
<evidence type="ECO:0000259" key="8">
    <source>
        <dbReference type="Pfam" id="PF17768"/>
    </source>
</evidence>
<keyword evidence="3" id="KW-0540">Nuclease</keyword>
<sequence length="642" mass="71873">MKIKYLAEIKFEQKLSSQEIVDLILSKRKIKDKKNFLNPPSPLNLKLVDFRKSYEKSFDKVIKLLKKIKEKQQMIIVYTDYDADGITGGAILWETLYLLGFKTMPYVPHRKNEGYGFSIQGIDNVISKYHPALIISVDHGISAAEKISYAKKKGIPIIVTDHHLAPKKLPKDAFVIFHIPALSGAGVAYIFAKEIFERFKSLTSNSSLLTTNYLSLFTNFSYDYLALAATGIVADLVPLIGPARSIVKFGLDAFSNVSRVGIKQILKQAGLEEKPITPYEIGFMIAPRINAVGRLEHAIDALRLLCTNSPEKAFRLAEHLGDLNKNRQNLVEKSVKAALEMLLNEKQAQQANFYSATCDEALIKKQDYITLAGNKNLAASVNISNNKTKRADLQTPTCDDNIVQEKDSIALGGFAKTHARGVVIPKLIILISDHWNEGIIGLIASKIADEFYRPTIIITKSGDQFKGSARSISGFDITKFLRSLKKYLVDVGGHTQAAGFTIEEKQLEDFVKFAQKKADKLLTKKDLEPITKADLKIPINFINLSLYKLLTLLEPFGIGNPRPTFYSEAELVDAQIFGKTHTHLKLLVKNPDSKSTPLEMIYFNKADLFPQLARGQKIKIVYSINLNRWNGKESLRGIVRIV</sequence>
<dbReference type="Pfam" id="PF17768">
    <property type="entry name" value="RecJ_OB"/>
    <property type="match status" value="1"/>
</dbReference>
<dbReference type="Gene3D" id="3.10.310.30">
    <property type="match status" value="1"/>
</dbReference>
<dbReference type="InterPro" id="IPR041122">
    <property type="entry name" value="RecJ_OB"/>
</dbReference>
<organism evidence="9 10">
    <name type="scientific">Candidatus Roizmanbacteria bacterium CG01_land_8_20_14_3_00_33_9</name>
    <dbReference type="NCBI Taxonomy" id="1974843"/>
    <lineage>
        <taxon>Bacteria</taxon>
        <taxon>Candidatus Roizmaniibacteriota</taxon>
    </lineage>
</organism>
<keyword evidence="4" id="KW-0378">Hydrolase</keyword>
<dbReference type="Pfam" id="PF02272">
    <property type="entry name" value="DHHA1"/>
    <property type="match status" value="1"/>
</dbReference>
<dbReference type="InterPro" id="IPR038763">
    <property type="entry name" value="DHH_sf"/>
</dbReference>
<reference evidence="10" key="1">
    <citation type="submission" date="2017-09" db="EMBL/GenBank/DDBJ databases">
        <title>Depth-based differentiation of microbial function through sediment-hosted aquifers and enrichment of novel symbionts in the deep terrestrial subsurface.</title>
        <authorList>
            <person name="Probst A.J."/>
            <person name="Ladd B."/>
            <person name="Jarett J.K."/>
            <person name="Geller-Mcgrath D.E."/>
            <person name="Sieber C.M.K."/>
            <person name="Emerson J.B."/>
            <person name="Anantharaman K."/>
            <person name="Thomas B.C."/>
            <person name="Malmstrom R."/>
            <person name="Stieglmeier M."/>
            <person name="Klingl A."/>
            <person name="Woyke T."/>
            <person name="Ryan C.M."/>
            <person name="Banfield J.F."/>
        </authorList>
    </citation>
    <scope>NUCLEOTIDE SEQUENCE [LARGE SCALE GENOMIC DNA]</scope>
</reference>
<dbReference type="PANTHER" id="PTHR30255:SF2">
    <property type="entry name" value="SINGLE-STRANDED-DNA-SPECIFIC EXONUCLEASE RECJ"/>
    <property type="match status" value="1"/>
</dbReference>
<evidence type="ECO:0000256" key="4">
    <source>
        <dbReference type="ARBA" id="ARBA00022801"/>
    </source>
</evidence>
<evidence type="ECO:0000313" key="10">
    <source>
        <dbReference type="Proteomes" id="UP000230116"/>
    </source>
</evidence>
<evidence type="ECO:0000256" key="3">
    <source>
        <dbReference type="ARBA" id="ARBA00022722"/>
    </source>
</evidence>
<comment type="caution">
    <text evidence="9">The sequence shown here is derived from an EMBL/GenBank/DDBJ whole genome shotgun (WGS) entry which is preliminary data.</text>
</comment>
<evidence type="ECO:0000313" key="9">
    <source>
        <dbReference type="EMBL" id="PIV62193.1"/>
    </source>
</evidence>
<dbReference type="GO" id="GO:0004527">
    <property type="term" value="F:exonuclease activity"/>
    <property type="evidence" value="ECO:0007669"/>
    <property type="project" value="UniProtKB-KW"/>
</dbReference>
<name>A0A2M7E3A9_9BACT</name>
<dbReference type="InterPro" id="IPR001667">
    <property type="entry name" value="DDH_dom"/>
</dbReference>
<proteinExistence type="inferred from homology"/>
<dbReference type="InterPro" id="IPR051673">
    <property type="entry name" value="SSDNA_exonuclease_RecJ"/>
</dbReference>
<dbReference type="Pfam" id="PF01368">
    <property type="entry name" value="DHH"/>
    <property type="match status" value="1"/>
</dbReference>